<feature type="transmembrane region" description="Helical" evidence="1">
    <location>
        <begin position="54"/>
        <end position="79"/>
    </location>
</feature>
<dbReference type="Proteomes" id="UP001187734">
    <property type="component" value="Unassembled WGS sequence"/>
</dbReference>
<evidence type="ECO:0000313" key="3">
    <source>
        <dbReference type="Proteomes" id="UP001187734"/>
    </source>
</evidence>
<keyword evidence="3" id="KW-1185">Reference proteome</keyword>
<keyword evidence="1" id="KW-1133">Transmembrane helix</keyword>
<dbReference type="AlphaFoldDB" id="A0AAE8M7F0"/>
<comment type="caution">
    <text evidence="2">The sequence shown here is derived from an EMBL/GenBank/DDBJ whole genome shotgun (WGS) entry which is preliminary data.</text>
</comment>
<dbReference type="EMBL" id="ONZP01000142">
    <property type="protein sequence ID" value="SPJ74918.1"/>
    <property type="molecule type" value="Genomic_DNA"/>
</dbReference>
<reference evidence="2" key="1">
    <citation type="submission" date="2018-03" db="EMBL/GenBank/DDBJ databases">
        <authorList>
            <person name="Guldener U."/>
        </authorList>
    </citation>
    <scope>NUCLEOTIDE SEQUENCE</scope>
</reference>
<keyword evidence="1" id="KW-0472">Membrane</keyword>
<sequence length="124" mass="14342">MMDPEPYHSIISSRTLSMATRAYYVQSKIFHIPDQFGFFSPGPPPRQEFEVERVIGLLVLLSIIGTMEVVALLVSLLTGNFEWEFVRVCLGFNCIPVEFFWALACYGPRRDPDYDWGSWEVRDK</sequence>
<name>A0AAE8M7F0_9HYPO</name>
<proteinExistence type="predicted"/>
<gene>
    <name evidence="2" type="ORF">FTOL_04649</name>
</gene>
<accession>A0AAE8M7F0</accession>
<keyword evidence="1" id="KW-0812">Transmembrane</keyword>
<organism evidence="2 3">
    <name type="scientific">Fusarium torulosum</name>
    <dbReference type="NCBI Taxonomy" id="33205"/>
    <lineage>
        <taxon>Eukaryota</taxon>
        <taxon>Fungi</taxon>
        <taxon>Dikarya</taxon>
        <taxon>Ascomycota</taxon>
        <taxon>Pezizomycotina</taxon>
        <taxon>Sordariomycetes</taxon>
        <taxon>Hypocreomycetidae</taxon>
        <taxon>Hypocreales</taxon>
        <taxon>Nectriaceae</taxon>
        <taxon>Fusarium</taxon>
    </lineage>
</organism>
<evidence type="ECO:0000313" key="2">
    <source>
        <dbReference type="EMBL" id="SPJ74918.1"/>
    </source>
</evidence>
<feature type="transmembrane region" description="Helical" evidence="1">
    <location>
        <begin position="85"/>
        <end position="106"/>
    </location>
</feature>
<protein>
    <submittedName>
        <fullName evidence="2">Uncharacterized protein</fullName>
    </submittedName>
</protein>
<evidence type="ECO:0000256" key="1">
    <source>
        <dbReference type="SAM" id="Phobius"/>
    </source>
</evidence>